<gene>
    <name evidence="2" type="ORF">FSB_LOCUS40090</name>
</gene>
<feature type="region of interest" description="Disordered" evidence="1">
    <location>
        <begin position="49"/>
        <end position="68"/>
    </location>
</feature>
<proteinExistence type="predicted"/>
<dbReference type="EMBL" id="OIVN01003570">
    <property type="protein sequence ID" value="SPD12208.1"/>
    <property type="molecule type" value="Genomic_DNA"/>
</dbReference>
<evidence type="ECO:0000256" key="1">
    <source>
        <dbReference type="SAM" id="MobiDB-lite"/>
    </source>
</evidence>
<dbReference type="AlphaFoldDB" id="A0A2N9HJR1"/>
<evidence type="ECO:0000313" key="2">
    <source>
        <dbReference type="EMBL" id="SPD12208.1"/>
    </source>
</evidence>
<name>A0A2N9HJR1_FAGSY</name>
<organism evidence="2">
    <name type="scientific">Fagus sylvatica</name>
    <name type="common">Beechnut</name>
    <dbReference type="NCBI Taxonomy" id="28930"/>
    <lineage>
        <taxon>Eukaryota</taxon>
        <taxon>Viridiplantae</taxon>
        <taxon>Streptophyta</taxon>
        <taxon>Embryophyta</taxon>
        <taxon>Tracheophyta</taxon>
        <taxon>Spermatophyta</taxon>
        <taxon>Magnoliopsida</taxon>
        <taxon>eudicotyledons</taxon>
        <taxon>Gunneridae</taxon>
        <taxon>Pentapetalae</taxon>
        <taxon>rosids</taxon>
        <taxon>fabids</taxon>
        <taxon>Fagales</taxon>
        <taxon>Fagaceae</taxon>
        <taxon>Fagus</taxon>
    </lineage>
</organism>
<sequence>MRHIVGKLSTSSFQRYKVCANRSSDEGVMAPGSRGVGAVFVHFSDADSGQTGDAIGEPRVPRRSRSHYLSNAPGLADQLVASRKDSAREGGCPGEKMRFAARRRPGRKNAFCSRVFSQILSQFARIFDLAPDVGF</sequence>
<accession>A0A2N9HJR1</accession>
<reference evidence="2" key="1">
    <citation type="submission" date="2018-02" db="EMBL/GenBank/DDBJ databases">
        <authorList>
            <person name="Cohen D.B."/>
            <person name="Kent A.D."/>
        </authorList>
    </citation>
    <scope>NUCLEOTIDE SEQUENCE</scope>
</reference>
<protein>
    <submittedName>
        <fullName evidence="2">Uncharacterized protein</fullName>
    </submittedName>
</protein>